<dbReference type="AlphaFoldDB" id="A0A6C0BYN4"/>
<protein>
    <submittedName>
        <fullName evidence="2">Uncharacterized protein</fullName>
    </submittedName>
</protein>
<sequence length="312" mass="35966">MSMIILYIFIIFILYFCYLKLNIRENLENDDGYKNYFGQCVGPNCANYITEQNNDCIGGWLPWSDEMVDKSTREIRNECKKTSDIDFPVYYRSYKVIKPSIDGIDCPYSNNEMQDIDCNIPKPDDCLEIRARYYGKENPLTEEMKEKCKMANCIPATKLTSSCDSNIIEEGAGLNRSIKKRCPWICDPNLALNGDGINSCQYDYHCSKCAPKKIIDNTNCGEELDCPNPNAPDGCGYYAQKKDIGEATLSNFNSVTENEYPIIESIPDYKKHMEDDEDVFIANNYYDKIKIKKPDIYKSGFYYSPYNSIYQL</sequence>
<keyword evidence="1" id="KW-0472">Membrane</keyword>
<dbReference type="EMBL" id="MN739291">
    <property type="protein sequence ID" value="QHS97220.1"/>
    <property type="molecule type" value="Genomic_DNA"/>
</dbReference>
<organism evidence="2">
    <name type="scientific">viral metagenome</name>
    <dbReference type="NCBI Taxonomy" id="1070528"/>
    <lineage>
        <taxon>unclassified sequences</taxon>
        <taxon>metagenomes</taxon>
        <taxon>organismal metagenomes</taxon>
    </lineage>
</organism>
<name>A0A6C0BYN4_9ZZZZ</name>
<evidence type="ECO:0000313" key="2">
    <source>
        <dbReference type="EMBL" id="QHS97220.1"/>
    </source>
</evidence>
<feature type="transmembrane region" description="Helical" evidence="1">
    <location>
        <begin position="6"/>
        <end position="23"/>
    </location>
</feature>
<keyword evidence="1" id="KW-0812">Transmembrane</keyword>
<keyword evidence="1" id="KW-1133">Transmembrane helix</keyword>
<accession>A0A6C0BYN4</accession>
<evidence type="ECO:0000256" key="1">
    <source>
        <dbReference type="SAM" id="Phobius"/>
    </source>
</evidence>
<proteinExistence type="predicted"/>
<reference evidence="2" key="1">
    <citation type="journal article" date="2020" name="Nature">
        <title>Giant virus diversity and host interactions through global metagenomics.</title>
        <authorList>
            <person name="Schulz F."/>
            <person name="Roux S."/>
            <person name="Paez-Espino D."/>
            <person name="Jungbluth S."/>
            <person name="Walsh D.A."/>
            <person name="Denef V.J."/>
            <person name="McMahon K.D."/>
            <person name="Konstantinidis K.T."/>
            <person name="Eloe-Fadrosh E.A."/>
            <person name="Kyrpides N.C."/>
            <person name="Woyke T."/>
        </authorList>
    </citation>
    <scope>NUCLEOTIDE SEQUENCE</scope>
    <source>
        <strain evidence="2">GVMAG-M-3300020169-51</strain>
    </source>
</reference>